<dbReference type="GO" id="GO:0003677">
    <property type="term" value="F:DNA binding"/>
    <property type="evidence" value="ECO:0007669"/>
    <property type="project" value="UniProtKB-KW"/>
</dbReference>
<dbReference type="SMART" id="SM00347">
    <property type="entry name" value="HTH_MARR"/>
    <property type="match status" value="1"/>
</dbReference>
<comment type="subcellular location">
    <subcellularLocation>
        <location evidence="1">Cytoplasm</location>
    </subcellularLocation>
</comment>
<keyword evidence="2" id="KW-0963">Cytoplasm</keyword>
<feature type="domain" description="HTH marR-type" evidence="6">
    <location>
        <begin position="28"/>
        <end position="158"/>
    </location>
</feature>
<name>A0A4R1HME5_PSEEN</name>
<dbReference type="InterPro" id="IPR039422">
    <property type="entry name" value="MarR/SlyA-like"/>
</dbReference>
<dbReference type="Pfam" id="PF22381">
    <property type="entry name" value="Staph_reg_Sar_Rot"/>
    <property type="match status" value="1"/>
</dbReference>
<keyword evidence="8" id="KW-1185">Reference proteome</keyword>
<comment type="caution">
    <text evidence="7">The sequence shown here is derived from an EMBL/GenBank/DDBJ whole genome shotgun (WGS) entry which is preliminary data.</text>
</comment>
<dbReference type="PANTHER" id="PTHR33164:SF5">
    <property type="entry name" value="ORGANIC HYDROPEROXIDE RESISTANCE TRANSCRIPTIONAL REGULATOR"/>
    <property type="match status" value="1"/>
</dbReference>
<evidence type="ECO:0000256" key="2">
    <source>
        <dbReference type="ARBA" id="ARBA00022490"/>
    </source>
</evidence>
<sequence length="168" mass="18517">MSAAAGNPLCGTYAGRMDGSGESDLMLSEQLCFALYSASRAVVGCYRPLLEEIGLTYSQYLVMLVLWEHDTVDFGRLCGDLYLDSGSLSPVVKRLEANGLLTRHRRAADERTVEVRCTTQGRALRDEAVRVQRQVEEATGLSRDELVRMRDDLNALGARMRGDAAVAR</sequence>
<dbReference type="FunFam" id="1.10.10.10:FF:000163">
    <property type="entry name" value="MarR family transcriptional regulator"/>
    <property type="match status" value="1"/>
</dbReference>
<dbReference type="Proteomes" id="UP000295560">
    <property type="component" value="Unassembled WGS sequence"/>
</dbReference>
<evidence type="ECO:0000313" key="7">
    <source>
        <dbReference type="EMBL" id="TCK21725.1"/>
    </source>
</evidence>
<evidence type="ECO:0000256" key="4">
    <source>
        <dbReference type="ARBA" id="ARBA00023125"/>
    </source>
</evidence>
<dbReference type="AlphaFoldDB" id="A0A4R1HME5"/>
<dbReference type="Gene3D" id="1.10.10.10">
    <property type="entry name" value="Winged helix-like DNA-binding domain superfamily/Winged helix DNA-binding domain"/>
    <property type="match status" value="1"/>
</dbReference>
<evidence type="ECO:0000256" key="5">
    <source>
        <dbReference type="ARBA" id="ARBA00023163"/>
    </source>
</evidence>
<protein>
    <submittedName>
        <fullName evidence="7">DNA-binding MarR family transcriptional regulator</fullName>
    </submittedName>
</protein>
<dbReference type="EMBL" id="SMFZ01000002">
    <property type="protein sequence ID" value="TCK21725.1"/>
    <property type="molecule type" value="Genomic_DNA"/>
</dbReference>
<dbReference type="GO" id="GO:0005737">
    <property type="term" value="C:cytoplasm"/>
    <property type="evidence" value="ECO:0007669"/>
    <property type="project" value="UniProtKB-SubCell"/>
</dbReference>
<keyword evidence="5" id="KW-0804">Transcription</keyword>
<dbReference type="PANTHER" id="PTHR33164">
    <property type="entry name" value="TRANSCRIPTIONAL REGULATOR, MARR FAMILY"/>
    <property type="match status" value="1"/>
</dbReference>
<dbReference type="InterPro" id="IPR036388">
    <property type="entry name" value="WH-like_DNA-bd_sf"/>
</dbReference>
<dbReference type="InterPro" id="IPR055166">
    <property type="entry name" value="Transc_reg_Sar_Rot_HTH"/>
</dbReference>
<dbReference type="InterPro" id="IPR000835">
    <property type="entry name" value="HTH_MarR-typ"/>
</dbReference>
<dbReference type="SUPFAM" id="SSF46785">
    <property type="entry name" value="Winged helix' DNA-binding domain"/>
    <property type="match status" value="1"/>
</dbReference>
<organism evidence="7 8">
    <name type="scientific">Pseudonocardia endophytica</name>
    <dbReference type="NCBI Taxonomy" id="401976"/>
    <lineage>
        <taxon>Bacteria</taxon>
        <taxon>Bacillati</taxon>
        <taxon>Actinomycetota</taxon>
        <taxon>Actinomycetes</taxon>
        <taxon>Pseudonocardiales</taxon>
        <taxon>Pseudonocardiaceae</taxon>
        <taxon>Pseudonocardia</taxon>
    </lineage>
</organism>
<evidence type="ECO:0000259" key="6">
    <source>
        <dbReference type="PROSITE" id="PS50995"/>
    </source>
</evidence>
<dbReference type="GO" id="GO:0003700">
    <property type="term" value="F:DNA-binding transcription factor activity"/>
    <property type="evidence" value="ECO:0007669"/>
    <property type="project" value="InterPro"/>
</dbReference>
<keyword evidence="4 7" id="KW-0238">DNA-binding</keyword>
<dbReference type="GO" id="GO:0006950">
    <property type="term" value="P:response to stress"/>
    <property type="evidence" value="ECO:0007669"/>
    <property type="project" value="TreeGrafter"/>
</dbReference>
<dbReference type="InterPro" id="IPR036390">
    <property type="entry name" value="WH_DNA-bd_sf"/>
</dbReference>
<keyword evidence="3" id="KW-0805">Transcription regulation</keyword>
<dbReference type="PROSITE" id="PS50995">
    <property type="entry name" value="HTH_MARR_2"/>
    <property type="match status" value="1"/>
</dbReference>
<reference evidence="7 8" key="1">
    <citation type="submission" date="2019-03" db="EMBL/GenBank/DDBJ databases">
        <title>Sequencing the genomes of 1000 actinobacteria strains.</title>
        <authorList>
            <person name="Klenk H.-P."/>
        </authorList>
    </citation>
    <scope>NUCLEOTIDE SEQUENCE [LARGE SCALE GENOMIC DNA]</scope>
    <source>
        <strain evidence="7 8">DSM 44969</strain>
    </source>
</reference>
<gene>
    <name evidence="7" type="ORF">EV378_5716</name>
</gene>
<evidence type="ECO:0000256" key="3">
    <source>
        <dbReference type="ARBA" id="ARBA00023015"/>
    </source>
</evidence>
<proteinExistence type="predicted"/>
<evidence type="ECO:0000256" key="1">
    <source>
        <dbReference type="ARBA" id="ARBA00004496"/>
    </source>
</evidence>
<evidence type="ECO:0000313" key="8">
    <source>
        <dbReference type="Proteomes" id="UP000295560"/>
    </source>
</evidence>
<accession>A0A4R1HME5</accession>